<evidence type="ECO:0000313" key="6">
    <source>
        <dbReference type="EMBL" id="TDN46894.1"/>
    </source>
</evidence>
<keyword evidence="2" id="KW-0805">Transcription regulation</keyword>
<dbReference type="SUPFAM" id="SSF46785">
    <property type="entry name" value="Winged helix' DNA-binding domain"/>
    <property type="match status" value="1"/>
</dbReference>
<organism evidence="6 7">
    <name type="scientific">Azoarcus indigens</name>
    <dbReference type="NCBI Taxonomy" id="29545"/>
    <lineage>
        <taxon>Bacteria</taxon>
        <taxon>Pseudomonadati</taxon>
        <taxon>Pseudomonadota</taxon>
        <taxon>Betaproteobacteria</taxon>
        <taxon>Rhodocyclales</taxon>
        <taxon>Zoogloeaceae</taxon>
        <taxon>Azoarcus</taxon>
    </lineage>
</organism>
<comment type="similarity">
    <text evidence="1">Belongs to the LysR transcriptional regulatory family.</text>
</comment>
<evidence type="ECO:0000256" key="4">
    <source>
        <dbReference type="ARBA" id="ARBA00023163"/>
    </source>
</evidence>
<dbReference type="Pfam" id="PF00126">
    <property type="entry name" value="HTH_1"/>
    <property type="match status" value="1"/>
</dbReference>
<dbReference type="FunFam" id="1.10.10.10:FF:000001">
    <property type="entry name" value="LysR family transcriptional regulator"/>
    <property type="match status" value="1"/>
</dbReference>
<gene>
    <name evidence="6" type="ORF">C7389_12454</name>
</gene>
<keyword evidence="4" id="KW-0804">Transcription</keyword>
<evidence type="ECO:0000313" key="7">
    <source>
        <dbReference type="Proteomes" id="UP000295129"/>
    </source>
</evidence>
<keyword evidence="3" id="KW-0238">DNA-binding</keyword>
<name>A0A4R6DQR2_9RHOO</name>
<dbReference type="InterPro" id="IPR036388">
    <property type="entry name" value="WH-like_DNA-bd_sf"/>
</dbReference>
<sequence>MEHSKLSLARRLKLQQLAIFDQVVESGSILAASKALFMTQPAVSKSIHELENHFGQPLFVRSKRGVRLTDFGQLLRRHCIALMTDLRYLADDLNAWSSGVSGQVIVGTLISASARLLPKAVVRLREMAPNVVVDVRVGSNDVMFPELARGQLDVVVGLLPASSSDPAFQHVPLYQERLCAVVGRRHPLATESTVEPRQLAELDWILPTPESQAMRSAEQFFKRLGMGMPRRVVESVSITTNIGLLLESDMVALMPFTAAEQFVHQGTLSVLPLRIQTSFGAVGYTLALGRTPTPAVERLLMALREVSEDFPAGEE</sequence>
<dbReference type="OrthoDB" id="5914299at2"/>
<dbReference type="RefSeq" id="WP_133594575.1">
    <property type="nucleotide sequence ID" value="NZ_SNVV01000024.1"/>
</dbReference>
<comment type="caution">
    <text evidence="6">The sequence shown here is derived from an EMBL/GenBank/DDBJ whole genome shotgun (WGS) entry which is preliminary data.</text>
</comment>
<feature type="domain" description="HTH lysR-type" evidence="5">
    <location>
        <begin position="12"/>
        <end position="69"/>
    </location>
</feature>
<reference evidence="6 7" key="1">
    <citation type="submission" date="2019-03" db="EMBL/GenBank/DDBJ databases">
        <title>Genomic Encyclopedia of Type Strains, Phase IV (KMG-IV): sequencing the most valuable type-strain genomes for metagenomic binning, comparative biology and taxonomic classification.</title>
        <authorList>
            <person name="Goeker M."/>
        </authorList>
    </citation>
    <scope>NUCLEOTIDE SEQUENCE [LARGE SCALE GENOMIC DNA]</scope>
    <source>
        <strain evidence="6 7">DSM 12121</strain>
    </source>
</reference>
<dbReference type="InterPro" id="IPR005119">
    <property type="entry name" value="LysR_subst-bd"/>
</dbReference>
<dbReference type="InterPro" id="IPR050950">
    <property type="entry name" value="HTH-type_LysR_regulators"/>
</dbReference>
<accession>A0A4R6DQR2</accession>
<dbReference type="Proteomes" id="UP000295129">
    <property type="component" value="Unassembled WGS sequence"/>
</dbReference>
<dbReference type="PROSITE" id="PS50931">
    <property type="entry name" value="HTH_LYSR"/>
    <property type="match status" value="1"/>
</dbReference>
<dbReference type="GO" id="GO:0003677">
    <property type="term" value="F:DNA binding"/>
    <property type="evidence" value="ECO:0007669"/>
    <property type="project" value="UniProtKB-KW"/>
</dbReference>
<dbReference type="GO" id="GO:0005829">
    <property type="term" value="C:cytosol"/>
    <property type="evidence" value="ECO:0007669"/>
    <property type="project" value="TreeGrafter"/>
</dbReference>
<dbReference type="InterPro" id="IPR000847">
    <property type="entry name" value="LysR_HTH_N"/>
</dbReference>
<dbReference type="SUPFAM" id="SSF53850">
    <property type="entry name" value="Periplasmic binding protein-like II"/>
    <property type="match status" value="1"/>
</dbReference>
<dbReference type="PANTHER" id="PTHR30419:SF8">
    <property type="entry name" value="NITROGEN ASSIMILATION TRANSCRIPTIONAL ACTIVATOR-RELATED"/>
    <property type="match status" value="1"/>
</dbReference>
<dbReference type="GO" id="GO:0003700">
    <property type="term" value="F:DNA-binding transcription factor activity"/>
    <property type="evidence" value="ECO:0007669"/>
    <property type="project" value="InterPro"/>
</dbReference>
<dbReference type="PANTHER" id="PTHR30419">
    <property type="entry name" value="HTH-TYPE TRANSCRIPTIONAL REGULATOR YBHD"/>
    <property type="match status" value="1"/>
</dbReference>
<evidence type="ECO:0000256" key="3">
    <source>
        <dbReference type="ARBA" id="ARBA00023125"/>
    </source>
</evidence>
<dbReference type="InterPro" id="IPR036390">
    <property type="entry name" value="WH_DNA-bd_sf"/>
</dbReference>
<evidence type="ECO:0000256" key="2">
    <source>
        <dbReference type="ARBA" id="ARBA00023015"/>
    </source>
</evidence>
<dbReference type="AlphaFoldDB" id="A0A4R6DQR2"/>
<dbReference type="Pfam" id="PF03466">
    <property type="entry name" value="LysR_substrate"/>
    <property type="match status" value="1"/>
</dbReference>
<evidence type="ECO:0000259" key="5">
    <source>
        <dbReference type="PROSITE" id="PS50931"/>
    </source>
</evidence>
<keyword evidence="7" id="KW-1185">Reference proteome</keyword>
<dbReference type="Gene3D" id="3.40.190.290">
    <property type="match status" value="1"/>
</dbReference>
<dbReference type="EMBL" id="SNVV01000024">
    <property type="protein sequence ID" value="TDN46894.1"/>
    <property type="molecule type" value="Genomic_DNA"/>
</dbReference>
<dbReference type="Gene3D" id="1.10.10.10">
    <property type="entry name" value="Winged helix-like DNA-binding domain superfamily/Winged helix DNA-binding domain"/>
    <property type="match status" value="1"/>
</dbReference>
<proteinExistence type="inferred from homology"/>
<protein>
    <submittedName>
        <fullName evidence="6">LysR family transcriptional regulator</fullName>
    </submittedName>
</protein>
<evidence type="ECO:0000256" key="1">
    <source>
        <dbReference type="ARBA" id="ARBA00009437"/>
    </source>
</evidence>
<dbReference type="PRINTS" id="PR00039">
    <property type="entry name" value="HTHLYSR"/>
</dbReference>